<dbReference type="GO" id="GO:0030295">
    <property type="term" value="F:protein kinase activator activity"/>
    <property type="evidence" value="ECO:0007669"/>
    <property type="project" value="TreeGrafter"/>
</dbReference>
<dbReference type="AlphaFoldDB" id="A0A6J4N155"/>
<dbReference type="InterPro" id="IPR003594">
    <property type="entry name" value="HATPase_dom"/>
</dbReference>
<dbReference type="InterPro" id="IPR029016">
    <property type="entry name" value="GAF-like_dom_sf"/>
</dbReference>
<sequence>MDGDRGAPPSPDGARDSSWGGPRVRAELRRIADDAARRARFRVCAIEVPRGDGLLELVALTGGQPADGEGVGKSFDMSQVRQVLRAGTRYGKFVFLGEEEMSAELREAIRGYGYVPDIPPSQDPGRWRTLDMLVAAVADASGRIRALLHLDEPLTGLRLGPDELHHAAARLELDLHAVLATVEREELTRRARLDETARATVRAASQRVGRDELLALVHPELVAGFAARSVAVHLYGAREGLPSEESDPATLPVQVRPAVEAATRRAWQSRTVVIVEPGRVWGDDHLDQDHAQDLTHHLAAHGATELLLVPVGAGHEPMGVLVVVRDGDADRWTEGESQAALGVGHDLGRALLSTRAHERERQLIEELQRLGEYRRQLITTVAHELKNPLGVILGHVEMLDDVPGLPSEATTSLDAIGRGASRLASLVDDLLLLSRMSHIDSAVAQQAVDLSQVLAGVAQDESLRAQQQGVTLRISPVDGTVNVPGEPEELRRMVANLVSNAVKYSSAGGTVDLSLDGDNEEVVFTCADGGLGISEEDQERLFTEFFRTTNPEALRRPGTGLGLAIARRIVERHGGRMELEAELGIGTTLRVALPRARD</sequence>
<comment type="catalytic activity">
    <reaction evidence="1">
        <text>ATP + protein L-histidine = ADP + protein N-phospho-L-histidine.</text>
        <dbReference type="EC" id="2.7.13.3"/>
    </reaction>
</comment>
<comment type="subcellular location">
    <subcellularLocation>
        <location evidence="2">Cell membrane</location>
    </subcellularLocation>
</comment>
<dbReference type="Gene3D" id="1.10.287.130">
    <property type="match status" value="1"/>
</dbReference>
<dbReference type="Pfam" id="PF00512">
    <property type="entry name" value="HisKA"/>
    <property type="match status" value="1"/>
</dbReference>
<dbReference type="GO" id="GO:0000155">
    <property type="term" value="F:phosphorelay sensor kinase activity"/>
    <property type="evidence" value="ECO:0007669"/>
    <property type="project" value="InterPro"/>
</dbReference>
<evidence type="ECO:0000313" key="13">
    <source>
        <dbReference type="EMBL" id="CAA9369945.1"/>
    </source>
</evidence>
<dbReference type="InterPro" id="IPR004358">
    <property type="entry name" value="Sig_transdc_His_kin-like_C"/>
</dbReference>
<dbReference type="SMART" id="SM00065">
    <property type="entry name" value="GAF"/>
    <property type="match status" value="1"/>
</dbReference>
<dbReference type="CDD" id="cd00075">
    <property type="entry name" value="HATPase"/>
    <property type="match status" value="1"/>
</dbReference>
<evidence type="ECO:0000256" key="1">
    <source>
        <dbReference type="ARBA" id="ARBA00000085"/>
    </source>
</evidence>
<dbReference type="EC" id="2.7.13.3" evidence="3"/>
<dbReference type="EMBL" id="CADCUM010000027">
    <property type="protein sequence ID" value="CAA9369945.1"/>
    <property type="molecule type" value="Genomic_DNA"/>
</dbReference>
<dbReference type="GO" id="GO:0005524">
    <property type="term" value="F:ATP binding"/>
    <property type="evidence" value="ECO:0007669"/>
    <property type="project" value="UniProtKB-KW"/>
</dbReference>
<keyword evidence="9" id="KW-0902">Two-component regulatory system</keyword>
<evidence type="ECO:0000256" key="9">
    <source>
        <dbReference type="ARBA" id="ARBA00023012"/>
    </source>
</evidence>
<dbReference type="InterPro" id="IPR005467">
    <property type="entry name" value="His_kinase_dom"/>
</dbReference>
<dbReference type="Pfam" id="PF01590">
    <property type="entry name" value="GAF"/>
    <property type="match status" value="1"/>
</dbReference>
<keyword evidence="5" id="KW-0808">Transferase</keyword>
<dbReference type="GO" id="GO:0007234">
    <property type="term" value="P:osmosensory signaling via phosphorelay pathway"/>
    <property type="evidence" value="ECO:0007669"/>
    <property type="project" value="TreeGrafter"/>
</dbReference>
<dbReference type="SUPFAM" id="SSF55781">
    <property type="entry name" value="GAF domain-like"/>
    <property type="match status" value="1"/>
</dbReference>
<dbReference type="PANTHER" id="PTHR42878:SF7">
    <property type="entry name" value="SENSOR HISTIDINE KINASE GLRK"/>
    <property type="match status" value="1"/>
</dbReference>
<keyword evidence="4" id="KW-0597">Phosphoprotein</keyword>
<proteinExistence type="predicted"/>
<dbReference type="Gene3D" id="3.30.450.40">
    <property type="match status" value="1"/>
</dbReference>
<dbReference type="InterPro" id="IPR003018">
    <property type="entry name" value="GAF"/>
</dbReference>
<dbReference type="GO" id="GO:0000156">
    <property type="term" value="F:phosphorelay response regulator activity"/>
    <property type="evidence" value="ECO:0007669"/>
    <property type="project" value="TreeGrafter"/>
</dbReference>
<organism evidence="13">
    <name type="scientific">uncultured Nocardioides sp</name>
    <dbReference type="NCBI Taxonomy" id="198441"/>
    <lineage>
        <taxon>Bacteria</taxon>
        <taxon>Bacillati</taxon>
        <taxon>Actinomycetota</taxon>
        <taxon>Actinomycetes</taxon>
        <taxon>Propionibacteriales</taxon>
        <taxon>Nocardioidaceae</taxon>
        <taxon>Nocardioides</taxon>
        <taxon>environmental samples</taxon>
    </lineage>
</organism>
<dbReference type="PANTHER" id="PTHR42878">
    <property type="entry name" value="TWO-COMPONENT HISTIDINE KINASE"/>
    <property type="match status" value="1"/>
</dbReference>
<evidence type="ECO:0000259" key="12">
    <source>
        <dbReference type="PROSITE" id="PS50109"/>
    </source>
</evidence>
<reference evidence="13" key="1">
    <citation type="submission" date="2020-02" db="EMBL/GenBank/DDBJ databases">
        <authorList>
            <person name="Meier V. D."/>
        </authorList>
    </citation>
    <scope>NUCLEOTIDE SEQUENCE</scope>
    <source>
        <strain evidence="13">AVDCRST_MAG32</strain>
    </source>
</reference>
<keyword evidence="6" id="KW-0547">Nucleotide-binding</keyword>
<keyword evidence="7" id="KW-0418">Kinase</keyword>
<dbReference type="InterPro" id="IPR036097">
    <property type="entry name" value="HisK_dim/P_sf"/>
</dbReference>
<dbReference type="Pfam" id="PF02518">
    <property type="entry name" value="HATPase_c"/>
    <property type="match status" value="1"/>
</dbReference>
<evidence type="ECO:0000256" key="10">
    <source>
        <dbReference type="ARBA" id="ARBA00039401"/>
    </source>
</evidence>
<dbReference type="FunFam" id="3.30.565.10:FF:000006">
    <property type="entry name" value="Sensor histidine kinase WalK"/>
    <property type="match status" value="1"/>
</dbReference>
<keyword evidence="8" id="KW-0067">ATP-binding</keyword>
<evidence type="ECO:0000256" key="7">
    <source>
        <dbReference type="ARBA" id="ARBA00022777"/>
    </source>
</evidence>
<gene>
    <name evidence="13" type="ORF">AVDCRST_MAG32-611</name>
</gene>
<evidence type="ECO:0000256" key="5">
    <source>
        <dbReference type="ARBA" id="ARBA00022679"/>
    </source>
</evidence>
<dbReference type="PROSITE" id="PS50109">
    <property type="entry name" value="HIS_KIN"/>
    <property type="match status" value="1"/>
</dbReference>
<evidence type="ECO:0000256" key="8">
    <source>
        <dbReference type="ARBA" id="ARBA00022840"/>
    </source>
</evidence>
<dbReference type="InterPro" id="IPR003661">
    <property type="entry name" value="HisK_dim/P_dom"/>
</dbReference>
<accession>A0A6J4N155</accession>
<evidence type="ECO:0000256" key="3">
    <source>
        <dbReference type="ARBA" id="ARBA00012438"/>
    </source>
</evidence>
<dbReference type="SMART" id="SM00387">
    <property type="entry name" value="HATPase_c"/>
    <property type="match status" value="1"/>
</dbReference>
<name>A0A6J4N155_9ACTN</name>
<protein>
    <recommendedName>
        <fullName evidence="10">Sensor-like histidine kinase SenX3</fullName>
        <ecNumber evidence="3">2.7.13.3</ecNumber>
    </recommendedName>
</protein>
<dbReference type="GO" id="GO:0005886">
    <property type="term" value="C:plasma membrane"/>
    <property type="evidence" value="ECO:0007669"/>
    <property type="project" value="UniProtKB-SubCell"/>
</dbReference>
<dbReference type="InterPro" id="IPR050351">
    <property type="entry name" value="BphY/WalK/GraS-like"/>
</dbReference>
<evidence type="ECO:0000256" key="6">
    <source>
        <dbReference type="ARBA" id="ARBA00022741"/>
    </source>
</evidence>
<dbReference type="SUPFAM" id="SSF55874">
    <property type="entry name" value="ATPase domain of HSP90 chaperone/DNA topoisomerase II/histidine kinase"/>
    <property type="match status" value="1"/>
</dbReference>
<evidence type="ECO:0000256" key="4">
    <source>
        <dbReference type="ARBA" id="ARBA00022553"/>
    </source>
</evidence>
<dbReference type="SMART" id="SM00388">
    <property type="entry name" value="HisKA"/>
    <property type="match status" value="1"/>
</dbReference>
<feature type="domain" description="Histidine kinase" evidence="12">
    <location>
        <begin position="380"/>
        <end position="597"/>
    </location>
</feature>
<dbReference type="Gene3D" id="3.30.565.10">
    <property type="entry name" value="Histidine kinase-like ATPase, C-terminal domain"/>
    <property type="match status" value="1"/>
</dbReference>
<dbReference type="InterPro" id="IPR036890">
    <property type="entry name" value="HATPase_C_sf"/>
</dbReference>
<dbReference type="CDD" id="cd00082">
    <property type="entry name" value="HisKA"/>
    <property type="match status" value="1"/>
</dbReference>
<dbReference type="SUPFAM" id="SSF47384">
    <property type="entry name" value="Homodimeric domain of signal transducing histidine kinase"/>
    <property type="match status" value="1"/>
</dbReference>
<evidence type="ECO:0000256" key="11">
    <source>
        <dbReference type="SAM" id="MobiDB-lite"/>
    </source>
</evidence>
<evidence type="ECO:0000256" key="2">
    <source>
        <dbReference type="ARBA" id="ARBA00004236"/>
    </source>
</evidence>
<dbReference type="PRINTS" id="PR00344">
    <property type="entry name" value="BCTRLSENSOR"/>
</dbReference>
<feature type="region of interest" description="Disordered" evidence="11">
    <location>
        <begin position="1"/>
        <end position="21"/>
    </location>
</feature>